<protein>
    <submittedName>
        <fullName evidence="2">DUF2075 domain-containing protein</fullName>
    </submittedName>
</protein>
<dbReference type="Proteomes" id="UP000777265">
    <property type="component" value="Unassembled WGS sequence"/>
</dbReference>
<dbReference type="InterPro" id="IPR027417">
    <property type="entry name" value="P-loop_NTPase"/>
</dbReference>
<comment type="caution">
    <text evidence="2">The sequence shown here is derived from an EMBL/GenBank/DDBJ whole genome shotgun (WGS) entry which is preliminary data.</text>
</comment>
<dbReference type="Gene3D" id="3.40.50.300">
    <property type="entry name" value="P-loop containing nucleotide triphosphate hydrolases"/>
    <property type="match status" value="1"/>
</dbReference>
<organism evidence="2 3">
    <name type="scientific">Syntrophorhabdus aromaticivorans</name>
    <dbReference type="NCBI Taxonomy" id="328301"/>
    <lineage>
        <taxon>Bacteria</taxon>
        <taxon>Pseudomonadati</taxon>
        <taxon>Thermodesulfobacteriota</taxon>
        <taxon>Syntrophorhabdia</taxon>
        <taxon>Syntrophorhabdales</taxon>
        <taxon>Syntrophorhabdaceae</taxon>
        <taxon>Syntrophorhabdus</taxon>
    </lineage>
</organism>
<dbReference type="EMBL" id="JAAYEE010000234">
    <property type="protein sequence ID" value="NLW36315.1"/>
    <property type="molecule type" value="Genomic_DNA"/>
</dbReference>
<dbReference type="AlphaFoldDB" id="A0A971M5R5"/>
<evidence type="ECO:0000313" key="3">
    <source>
        <dbReference type="Proteomes" id="UP000777265"/>
    </source>
</evidence>
<reference evidence="2" key="2">
    <citation type="submission" date="2020-01" db="EMBL/GenBank/DDBJ databases">
        <authorList>
            <person name="Campanaro S."/>
        </authorList>
    </citation>
    <scope>NUCLEOTIDE SEQUENCE</scope>
    <source>
        <strain evidence="2">AS06rmzACSIP_7</strain>
    </source>
</reference>
<name>A0A971M5R5_9BACT</name>
<feature type="domain" description="Schlafen group 3-like DNA/RNA helicase" evidence="1">
    <location>
        <begin position="261"/>
        <end position="372"/>
    </location>
</feature>
<accession>A0A971M5R5</accession>
<evidence type="ECO:0000313" key="2">
    <source>
        <dbReference type="EMBL" id="NLW36315.1"/>
    </source>
</evidence>
<gene>
    <name evidence="2" type="ORF">GXY80_12700</name>
</gene>
<proteinExistence type="predicted"/>
<sequence>MIVYSNTAIQFRQDVDENRITERIEQSFLIRFGYLPGDAERRSWQNSMQFMGSVIRQAEIPDDCGVLIEYNIPSTSKRIDFMITGQDTERRYSFVIVELKQWNRADATSRADVVSTYTGSRYQDVPHPSYQAFSYLQFMMNMNEAVQSGGFVGRACAYLHNYARKTPEPLLQTQYQDIVNSAPVFFREDQRNLQRFLYQNLANGNGINTMHLIEHGRLRPSQRLMDHVAGLFQGNEEFVLLDEQKVVFETILEYALTATRKTVVMVKGGPGTGKSVLSMNTFGRLLQARRNVRFVAPNAAFRTVMIEHLTKARVHSRAVLNGLFSGSARFWNEPTNAYDILVVDEAHRLKKRGAYMYRGENQVDDVIRTSRV</sequence>
<dbReference type="InterPro" id="IPR018647">
    <property type="entry name" value="SLFN_3-like_DNA/RNA_helicase"/>
</dbReference>
<dbReference type="Pfam" id="PF09848">
    <property type="entry name" value="SLFN-g3_helicase"/>
    <property type="match status" value="1"/>
</dbReference>
<feature type="non-terminal residue" evidence="2">
    <location>
        <position position="372"/>
    </location>
</feature>
<evidence type="ECO:0000259" key="1">
    <source>
        <dbReference type="Pfam" id="PF09848"/>
    </source>
</evidence>
<dbReference type="SUPFAM" id="SSF52540">
    <property type="entry name" value="P-loop containing nucleoside triphosphate hydrolases"/>
    <property type="match status" value="1"/>
</dbReference>
<reference evidence="2" key="1">
    <citation type="journal article" date="2020" name="Biotechnol. Biofuels">
        <title>New insights from the biogas microbiome by comprehensive genome-resolved metagenomics of nearly 1600 species originating from multiple anaerobic digesters.</title>
        <authorList>
            <person name="Campanaro S."/>
            <person name="Treu L."/>
            <person name="Rodriguez-R L.M."/>
            <person name="Kovalovszki A."/>
            <person name="Ziels R.M."/>
            <person name="Maus I."/>
            <person name="Zhu X."/>
            <person name="Kougias P.G."/>
            <person name="Basile A."/>
            <person name="Luo G."/>
            <person name="Schluter A."/>
            <person name="Konstantinidis K.T."/>
            <person name="Angelidaki I."/>
        </authorList>
    </citation>
    <scope>NUCLEOTIDE SEQUENCE</scope>
    <source>
        <strain evidence="2">AS06rmzACSIP_7</strain>
    </source>
</reference>